<evidence type="ECO:0000313" key="2">
    <source>
        <dbReference type="Proteomes" id="UP001054252"/>
    </source>
</evidence>
<accession>A0AAV5JGN3</accession>
<organism evidence="1 2">
    <name type="scientific">Rubroshorea leprosula</name>
    <dbReference type="NCBI Taxonomy" id="152421"/>
    <lineage>
        <taxon>Eukaryota</taxon>
        <taxon>Viridiplantae</taxon>
        <taxon>Streptophyta</taxon>
        <taxon>Embryophyta</taxon>
        <taxon>Tracheophyta</taxon>
        <taxon>Spermatophyta</taxon>
        <taxon>Magnoliopsida</taxon>
        <taxon>eudicotyledons</taxon>
        <taxon>Gunneridae</taxon>
        <taxon>Pentapetalae</taxon>
        <taxon>rosids</taxon>
        <taxon>malvids</taxon>
        <taxon>Malvales</taxon>
        <taxon>Dipterocarpaceae</taxon>
        <taxon>Rubroshorea</taxon>
    </lineage>
</organism>
<gene>
    <name evidence="1" type="ORF">SLEP1_g24758</name>
</gene>
<reference evidence="1 2" key="1">
    <citation type="journal article" date="2021" name="Commun. Biol.">
        <title>The genome of Shorea leprosula (Dipterocarpaceae) highlights the ecological relevance of drought in aseasonal tropical rainforests.</title>
        <authorList>
            <person name="Ng K.K.S."/>
            <person name="Kobayashi M.J."/>
            <person name="Fawcett J.A."/>
            <person name="Hatakeyama M."/>
            <person name="Paape T."/>
            <person name="Ng C.H."/>
            <person name="Ang C.C."/>
            <person name="Tnah L.H."/>
            <person name="Lee C.T."/>
            <person name="Nishiyama T."/>
            <person name="Sese J."/>
            <person name="O'Brien M.J."/>
            <person name="Copetti D."/>
            <person name="Mohd Noor M.I."/>
            <person name="Ong R.C."/>
            <person name="Putra M."/>
            <person name="Sireger I.Z."/>
            <person name="Indrioko S."/>
            <person name="Kosugi Y."/>
            <person name="Izuno A."/>
            <person name="Isagi Y."/>
            <person name="Lee S.L."/>
            <person name="Shimizu K.K."/>
        </authorList>
    </citation>
    <scope>NUCLEOTIDE SEQUENCE [LARGE SCALE GENOMIC DNA]</scope>
    <source>
        <strain evidence="1">214</strain>
    </source>
</reference>
<name>A0AAV5JGN3_9ROSI</name>
<comment type="caution">
    <text evidence="1">The sequence shown here is derived from an EMBL/GenBank/DDBJ whole genome shotgun (WGS) entry which is preliminary data.</text>
</comment>
<evidence type="ECO:0000313" key="1">
    <source>
        <dbReference type="EMBL" id="GKV13778.1"/>
    </source>
</evidence>
<proteinExistence type="predicted"/>
<dbReference type="AlphaFoldDB" id="A0AAV5JGN3"/>
<sequence>MKRWAENYKFCFPLPLLSVKLMLVFLSPASFRGTCHFYCILYS</sequence>
<keyword evidence="2" id="KW-1185">Reference proteome</keyword>
<dbReference type="Proteomes" id="UP001054252">
    <property type="component" value="Unassembled WGS sequence"/>
</dbReference>
<dbReference type="EMBL" id="BPVZ01000039">
    <property type="protein sequence ID" value="GKV13778.1"/>
    <property type="molecule type" value="Genomic_DNA"/>
</dbReference>
<protein>
    <submittedName>
        <fullName evidence="1">Uncharacterized protein</fullName>
    </submittedName>
</protein>